<protein>
    <submittedName>
        <fullName evidence="3">Fad linked oxidase domain-containing protein</fullName>
    </submittedName>
</protein>
<dbReference type="PROSITE" id="PS51387">
    <property type="entry name" value="FAD_PCMH"/>
    <property type="match status" value="1"/>
</dbReference>
<dbReference type="Pfam" id="PF01565">
    <property type="entry name" value="FAD_binding_4"/>
    <property type="match status" value="1"/>
</dbReference>
<feature type="chain" id="PRO_5004901156" evidence="1">
    <location>
        <begin position="21"/>
        <end position="621"/>
    </location>
</feature>
<dbReference type="InterPro" id="IPR016166">
    <property type="entry name" value="FAD-bd_PCMH"/>
</dbReference>
<dbReference type="PANTHER" id="PTHR43762">
    <property type="entry name" value="L-GULONOLACTONE OXIDASE"/>
    <property type="match status" value="1"/>
</dbReference>
<accession>W7TR66</accession>
<dbReference type="EMBL" id="AZIL01001964">
    <property type="protein sequence ID" value="EWM22966.1"/>
    <property type="molecule type" value="Genomic_DNA"/>
</dbReference>
<sequence length="621" mass="70372">MRVFWHGLFMAALFCVSTGAKKLRSVNDALSREEQEQIEIKVDEMNGQISRHLGEEAGVGQFLKVEEMAQKKMVLVDDSDLVFGDNPDVDTLTNWAQNQKVTGLRKHHPKTYDEVAALVRQKRAEGAKLRVMGVAHSWSNVLPDDNTDVVFLDNFKLITQSPNDYSIVTVQAGVLQSELADWADSPARGYGRFSYLYQNTLVQPITFVGACQTASHGSGFVPPTPDYIIAMTIINANGEIKFYDSSHPDLRVMAACLGMCGIVLDVTVRFNPDTSATMVTQTKMQYYDLFPPRGVPINDSYNPLKHFIESHAGGAINYSPYNSALLRSAKLDVNMIEEYHQSDGVWAHAVDNLPGTPVCPSRDGLPIWGTQHEPFYDKDLFVPEDWLMNIPGSRIHRSFMGDWRLNSKWANYSPFMGQVVNNQVLFMNPPSFSYRTSVTYNTSNAGSTHFLRYIDGITSGLDFEFAFKVDDDFGNIYEAWRVMIEESENMWREKDMIPLNIFAAIRWVGASECPLSHAFGKPGERFAMLEPTSSHGTTGWEEYLKRVMARWTQIRSKDGSLPKPHWAKWYKDWTPEVIPYIKQVYAAQIQRIRPVVLRQDPEGIFRTSTLCDIFDLPCLNC</sequence>
<comment type="caution">
    <text evidence="3">The sequence shown here is derived from an EMBL/GenBank/DDBJ whole genome shotgun (WGS) entry which is preliminary data.</text>
</comment>
<name>W7TR66_9STRA</name>
<evidence type="ECO:0000256" key="1">
    <source>
        <dbReference type="SAM" id="SignalP"/>
    </source>
</evidence>
<dbReference type="GO" id="GO:0071949">
    <property type="term" value="F:FAD binding"/>
    <property type="evidence" value="ECO:0007669"/>
    <property type="project" value="InterPro"/>
</dbReference>
<dbReference type="InterPro" id="IPR006094">
    <property type="entry name" value="Oxid_FAD_bind_N"/>
</dbReference>
<feature type="signal peptide" evidence="1">
    <location>
        <begin position="1"/>
        <end position="20"/>
    </location>
</feature>
<proteinExistence type="predicted"/>
<evidence type="ECO:0000313" key="4">
    <source>
        <dbReference type="Proteomes" id="UP000019335"/>
    </source>
</evidence>
<dbReference type="Gene3D" id="3.30.43.10">
    <property type="entry name" value="Uridine Diphospho-n-acetylenolpyruvylglucosamine Reductase, domain 2"/>
    <property type="match status" value="1"/>
</dbReference>
<keyword evidence="4" id="KW-1185">Reference proteome</keyword>
<dbReference type="InterPro" id="IPR016169">
    <property type="entry name" value="FAD-bd_PCMH_sub2"/>
</dbReference>
<feature type="domain" description="FAD-binding PCMH-type" evidence="2">
    <location>
        <begin position="99"/>
        <end position="273"/>
    </location>
</feature>
<dbReference type="InterPro" id="IPR016167">
    <property type="entry name" value="FAD-bd_PCMH_sub1"/>
</dbReference>
<dbReference type="Gene3D" id="3.30.465.10">
    <property type="match status" value="1"/>
</dbReference>
<keyword evidence="1" id="KW-0732">Signal</keyword>
<dbReference type="Proteomes" id="UP000019335">
    <property type="component" value="Chromosome 19"/>
</dbReference>
<dbReference type="AlphaFoldDB" id="W7TR66"/>
<dbReference type="InterPro" id="IPR036318">
    <property type="entry name" value="FAD-bd_PCMH-like_sf"/>
</dbReference>
<dbReference type="PANTHER" id="PTHR43762:SF1">
    <property type="entry name" value="D-ARABINONO-1,4-LACTONE OXIDASE"/>
    <property type="match status" value="1"/>
</dbReference>
<evidence type="ECO:0000259" key="2">
    <source>
        <dbReference type="PROSITE" id="PS51387"/>
    </source>
</evidence>
<reference evidence="3 4" key="1">
    <citation type="journal article" date="2014" name="Mol. Plant">
        <title>Chromosome Scale Genome Assembly and Transcriptome Profiling of Nannochloropsis gaditana in Nitrogen Depletion.</title>
        <authorList>
            <person name="Corteggiani Carpinelli E."/>
            <person name="Telatin A."/>
            <person name="Vitulo N."/>
            <person name="Forcato C."/>
            <person name="D'Angelo M."/>
            <person name="Schiavon R."/>
            <person name="Vezzi A."/>
            <person name="Giacometti G.M."/>
            <person name="Morosinotto T."/>
            <person name="Valle G."/>
        </authorList>
    </citation>
    <scope>NUCLEOTIDE SEQUENCE [LARGE SCALE GENOMIC DNA]</scope>
    <source>
        <strain evidence="3 4">B-31</strain>
    </source>
</reference>
<organism evidence="3 4">
    <name type="scientific">Nannochloropsis gaditana</name>
    <dbReference type="NCBI Taxonomy" id="72520"/>
    <lineage>
        <taxon>Eukaryota</taxon>
        <taxon>Sar</taxon>
        <taxon>Stramenopiles</taxon>
        <taxon>Ochrophyta</taxon>
        <taxon>Eustigmatophyceae</taxon>
        <taxon>Eustigmatales</taxon>
        <taxon>Monodopsidaceae</taxon>
        <taxon>Nannochloropsis</taxon>
    </lineage>
</organism>
<dbReference type="InterPro" id="IPR010031">
    <property type="entry name" value="FAD_lactone_oxidase-like"/>
</dbReference>
<dbReference type="GO" id="GO:0016899">
    <property type="term" value="F:oxidoreductase activity, acting on the CH-OH group of donors, oxygen as acceptor"/>
    <property type="evidence" value="ECO:0007669"/>
    <property type="project" value="InterPro"/>
</dbReference>
<evidence type="ECO:0000313" key="3">
    <source>
        <dbReference type="EMBL" id="EWM22966.1"/>
    </source>
</evidence>
<dbReference type="OrthoDB" id="610608at2759"/>
<gene>
    <name evidence="3" type="ORF">Naga_100102g9</name>
</gene>
<dbReference type="SUPFAM" id="SSF56176">
    <property type="entry name" value="FAD-binding/transporter-associated domain-like"/>
    <property type="match status" value="1"/>
</dbReference>